<reference evidence="2 3" key="1">
    <citation type="submission" date="2019-03" db="EMBL/GenBank/DDBJ databases">
        <title>Genomics of glacier-inhabiting Cryobacterium strains.</title>
        <authorList>
            <person name="Liu Q."/>
            <person name="Xin Y.-H."/>
        </authorList>
    </citation>
    <scope>NUCLEOTIDE SEQUENCE [LARGE SCALE GENOMIC DNA]</scope>
    <source>
        <strain evidence="2 3">Sr47</strain>
    </source>
</reference>
<proteinExistence type="predicted"/>
<protein>
    <submittedName>
        <fullName evidence="2">Uncharacterized protein</fullName>
    </submittedName>
</protein>
<evidence type="ECO:0000256" key="1">
    <source>
        <dbReference type="SAM" id="Phobius"/>
    </source>
</evidence>
<dbReference type="AlphaFoldDB" id="A0A4R8UAC8"/>
<dbReference type="Proteomes" id="UP000297866">
    <property type="component" value="Unassembled WGS sequence"/>
</dbReference>
<evidence type="ECO:0000313" key="2">
    <source>
        <dbReference type="EMBL" id="TFB46980.1"/>
    </source>
</evidence>
<dbReference type="RefSeq" id="WP_134492755.1">
    <property type="nucleotide sequence ID" value="NZ_SOEZ01000076.1"/>
</dbReference>
<evidence type="ECO:0000313" key="3">
    <source>
        <dbReference type="Proteomes" id="UP000297866"/>
    </source>
</evidence>
<feature type="transmembrane region" description="Helical" evidence="1">
    <location>
        <begin position="6"/>
        <end position="24"/>
    </location>
</feature>
<sequence>MPTDLTFLLFLGVFAVVAAFYLAWKIRSGRRKAAAAAVAARKSRNRTGPVWMTEYGTHPLDLD</sequence>
<accession>A0A4R8UAC8</accession>
<keyword evidence="1" id="KW-0472">Membrane</keyword>
<organism evidence="2 3">
    <name type="scientific">Cryobacterium tagatosivorans</name>
    <dbReference type="NCBI Taxonomy" id="1259199"/>
    <lineage>
        <taxon>Bacteria</taxon>
        <taxon>Bacillati</taxon>
        <taxon>Actinomycetota</taxon>
        <taxon>Actinomycetes</taxon>
        <taxon>Micrococcales</taxon>
        <taxon>Microbacteriaceae</taxon>
        <taxon>Cryobacterium</taxon>
    </lineage>
</organism>
<name>A0A4R8UAC8_9MICO</name>
<comment type="caution">
    <text evidence="2">The sequence shown here is derived from an EMBL/GenBank/DDBJ whole genome shotgun (WGS) entry which is preliminary data.</text>
</comment>
<keyword evidence="1" id="KW-1133">Transmembrane helix</keyword>
<dbReference type="EMBL" id="SOEZ01000076">
    <property type="protein sequence ID" value="TFB46980.1"/>
    <property type="molecule type" value="Genomic_DNA"/>
</dbReference>
<gene>
    <name evidence="2" type="ORF">E3O23_16045</name>
</gene>
<keyword evidence="1" id="KW-0812">Transmembrane</keyword>
<keyword evidence="3" id="KW-1185">Reference proteome</keyword>